<dbReference type="SUPFAM" id="SSF51395">
    <property type="entry name" value="FMN-linked oxidoreductases"/>
    <property type="match status" value="1"/>
</dbReference>
<feature type="region of interest" description="Disordered" evidence="13">
    <location>
        <begin position="1"/>
        <end position="31"/>
    </location>
</feature>
<evidence type="ECO:0000256" key="8">
    <source>
        <dbReference type="ARBA" id="ARBA00022643"/>
    </source>
</evidence>
<evidence type="ECO:0000256" key="9">
    <source>
        <dbReference type="ARBA" id="ARBA00023002"/>
    </source>
</evidence>
<evidence type="ECO:0000256" key="11">
    <source>
        <dbReference type="ARBA" id="ARBA00031623"/>
    </source>
</evidence>
<evidence type="ECO:0000256" key="14">
    <source>
        <dbReference type="SAM" id="Phobius"/>
    </source>
</evidence>
<dbReference type="GO" id="GO:0005743">
    <property type="term" value="C:mitochondrial inner membrane"/>
    <property type="evidence" value="ECO:0007669"/>
    <property type="project" value="TreeGrafter"/>
</dbReference>
<organism evidence="16 17">
    <name type="scientific">Glarea lozoyensis (strain ATCC 20868 / MF5171)</name>
    <dbReference type="NCBI Taxonomy" id="1116229"/>
    <lineage>
        <taxon>Eukaryota</taxon>
        <taxon>Fungi</taxon>
        <taxon>Dikarya</taxon>
        <taxon>Ascomycota</taxon>
        <taxon>Pezizomycotina</taxon>
        <taxon>Leotiomycetes</taxon>
        <taxon>Helotiales</taxon>
        <taxon>Helotiaceae</taxon>
        <taxon>Glarea</taxon>
    </lineage>
</organism>
<evidence type="ECO:0000313" key="16">
    <source>
        <dbReference type="EMBL" id="EPE31250.1"/>
    </source>
</evidence>
<proteinExistence type="inferred from homology"/>
<dbReference type="PROSITE" id="PS00911">
    <property type="entry name" value="DHODEHASE_1"/>
    <property type="match status" value="1"/>
</dbReference>
<dbReference type="EMBL" id="KE145362">
    <property type="protein sequence ID" value="EPE31250.1"/>
    <property type="molecule type" value="Genomic_DNA"/>
</dbReference>
<dbReference type="AlphaFoldDB" id="S3D081"/>
<dbReference type="InterPro" id="IPR050074">
    <property type="entry name" value="DHO_dehydrogenase"/>
</dbReference>
<dbReference type="OrthoDB" id="14784at2759"/>
<dbReference type="KEGG" id="glz:GLAREA_12553"/>
<reference evidence="16 17" key="1">
    <citation type="journal article" date="2013" name="BMC Genomics">
        <title>Genomics-driven discovery of the pneumocandin biosynthetic gene cluster in the fungus Glarea lozoyensis.</title>
        <authorList>
            <person name="Chen L."/>
            <person name="Yue Q."/>
            <person name="Zhang X."/>
            <person name="Xiang M."/>
            <person name="Wang C."/>
            <person name="Li S."/>
            <person name="Che Y."/>
            <person name="Ortiz-Lopez F.J."/>
            <person name="Bills G.F."/>
            <person name="Liu X."/>
            <person name="An Z."/>
        </authorList>
    </citation>
    <scope>NUCLEOTIDE SEQUENCE [LARGE SCALE GENOMIC DNA]</scope>
    <source>
        <strain evidence="17">ATCC 20868 / MF5171</strain>
    </source>
</reference>
<keyword evidence="17" id="KW-1185">Reference proteome</keyword>
<dbReference type="Pfam" id="PF01180">
    <property type="entry name" value="DHO_dh"/>
    <property type="match status" value="2"/>
</dbReference>
<evidence type="ECO:0000256" key="1">
    <source>
        <dbReference type="ARBA" id="ARBA00001917"/>
    </source>
</evidence>
<keyword evidence="9" id="KW-0560">Oxidoreductase</keyword>
<comment type="subcellular location">
    <subcellularLocation>
        <location evidence="2">Membrane</location>
    </subcellularLocation>
</comment>
<feature type="domain" description="Dihydroorotate dehydrogenase catalytic" evidence="15">
    <location>
        <begin position="548"/>
        <end position="608"/>
    </location>
</feature>
<evidence type="ECO:0000259" key="15">
    <source>
        <dbReference type="Pfam" id="PF01180"/>
    </source>
</evidence>
<dbReference type="GO" id="GO:0006207">
    <property type="term" value="P:'de novo' pyrimidine nucleobase biosynthetic process"/>
    <property type="evidence" value="ECO:0007669"/>
    <property type="project" value="InterPro"/>
</dbReference>
<feature type="domain" description="Dihydroorotate dehydrogenase catalytic" evidence="15">
    <location>
        <begin position="231"/>
        <end position="515"/>
    </location>
</feature>
<dbReference type="GO" id="GO:0106430">
    <property type="term" value="F:dihydroorotate dehydrogenase (quinone) activity"/>
    <property type="evidence" value="ECO:0007669"/>
    <property type="project" value="UniProtKB-EC"/>
</dbReference>
<evidence type="ECO:0000256" key="2">
    <source>
        <dbReference type="ARBA" id="ARBA00004370"/>
    </source>
</evidence>
<evidence type="ECO:0000256" key="5">
    <source>
        <dbReference type="ARBA" id="ARBA00012791"/>
    </source>
</evidence>
<dbReference type="InterPro" id="IPR005719">
    <property type="entry name" value="Dihydroorotate_DH_2"/>
</dbReference>
<dbReference type="GeneID" id="19471593"/>
<evidence type="ECO:0000256" key="7">
    <source>
        <dbReference type="ARBA" id="ARBA00022630"/>
    </source>
</evidence>
<dbReference type="EC" id="1.3.5.2" evidence="5"/>
<dbReference type="Proteomes" id="UP000016922">
    <property type="component" value="Unassembled WGS sequence"/>
</dbReference>
<dbReference type="GO" id="GO:0044205">
    <property type="term" value="P:'de novo' UMP biosynthetic process"/>
    <property type="evidence" value="ECO:0007669"/>
    <property type="project" value="UniProtKB-UniPathway"/>
</dbReference>
<dbReference type="PANTHER" id="PTHR48109:SF4">
    <property type="entry name" value="DIHYDROOROTATE DEHYDROGENASE (QUINONE), MITOCHONDRIAL"/>
    <property type="match status" value="1"/>
</dbReference>
<gene>
    <name evidence="16" type="ORF">GLAREA_12553</name>
</gene>
<feature type="transmembrane region" description="Helical" evidence="14">
    <location>
        <begin position="38"/>
        <end position="62"/>
    </location>
</feature>
<dbReference type="InterPro" id="IPR001295">
    <property type="entry name" value="Dihydroorotate_DH_CS"/>
</dbReference>
<evidence type="ECO:0000313" key="17">
    <source>
        <dbReference type="Proteomes" id="UP000016922"/>
    </source>
</evidence>
<dbReference type="InterPro" id="IPR005720">
    <property type="entry name" value="Dihydroorotate_DH_cat"/>
</dbReference>
<accession>S3D081</accession>
<comment type="catalytic activity">
    <reaction evidence="12">
        <text>(S)-dihydroorotate + a quinone = orotate + a quinol</text>
        <dbReference type="Rhea" id="RHEA:30187"/>
        <dbReference type="ChEBI" id="CHEBI:24646"/>
        <dbReference type="ChEBI" id="CHEBI:30839"/>
        <dbReference type="ChEBI" id="CHEBI:30864"/>
        <dbReference type="ChEBI" id="CHEBI:132124"/>
        <dbReference type="EC" id="1.3.5.2"/>
    </reaction>
</comment>
<keyword evidence="14" id="KW-1133">Transmembrane helix</keyword>
<dbReference type="CDD" id="cd04738">
    <property type="entry name" value="DHOD_2_like"/>
    <property type="match status" value="1"/>
</dbReference>
<dbReference type="STRING" id="1116229.S3D081"/>
<feature type="transmembrane region" description="Helical" evidence="14">
    <location>
        <begin position="155"/>
        <end position="172"/>
    </location>
</feature>
<evidence type="ECO:0000256" key="10">
    <source>
        <dbReference type="ARBA" id="ARBA00023136"/>
    </source>
</evidence>
<dbReference type="RefSeq" id="XP_008081525.1">
    <property type="nucleotide sequence ID" value="XM_008083334.1"/>
</dbReference>
<dbReference type="InterPro" id="IPR013785">
    <property type="entry name" value="Aldolase_TIM"/>
</dbReference>
<dbReference type="Gene3D" id="3.20.20.70">
    <property type="entry name" value="Aldolase class I"/>
    <property type="match status" value="2"/>
</dbReference>
<evidence type="ECO:0000256" key="13">
    <source>
        <dbReference type="SAM" id="MobiDB-lite"/>
    </source>
</evidence>
<dbReference type="OMA" id="IRDYVYC"/>
<evidence type="ECO:0000256" key="4">
    <source>
        <dbReference type="ARBA" id="ARBA00005359"/>
    </source>
</evidence>
<sequence>MPTRVQHAEPTPVRSKRQSIPSQPPSSAPAAAGPGTDWYIVFLRVNLAIRYMLLVWGLILLFDLDVPNPREILEKLAEVVLWWVTLSFLSDSGPVSGVSDPVWRAIALQHRMRSSQNNVTSIIAFARPAFQHSRPATTSSAAADASSLVTRIKNLLYGTSLSLFAVLTYLYITDTRASVHQWLVVPALRYVYPDAEDAHHAGTKALRALYSFGIHPRERNSKVTDSKDADLSVTVFGQKLQNPIGTSAGIDKLAEIPDALMALGPAIVEVGGATPLPQEGNPKPRVFRIPSQNALINRYGLNGLGADDMARRLRERVRLFAYSRGYGVGEDAEQLVLNGGAGVNPGSLTDGKLLLVQVAKNKDTKDEDIEAVKRDYVYCVERLAPYADVLVVNVSSPNTPGLRTLQRVEPLTKILDGVVTAAKSTKRKNAPKVMVKVSPDEDADDQIEGIVEAIWRSGVDGVIVGNTTKRRHGFVPNDIKLSAKERKILDEQGGLSGPHMFERTLGLVKRYRKLLDEGPPPPTNNQTEDSDDQTSSKIAEKVESVKNTITQTVSPTREQKVIFATGGITNGKQALEILNAGASVAQIYTALIYGGVGTVSRIKKEMREEILGSRK</sequence>
<keyword evidence="10 14" id="KW-0472">Membrane</keyword>
<keyword evidence="7" id="KW-0285">Flavoprotein</keyword>
<comment type="pathway">
    <text evidence="3">Pyrimidine metabolism; UMP biosynthesis via de novo pathway; orotate from (S)-dihydroorotate (quinone route): step 1/1.</text>
</comment>
<dbReference type="eggNOG" id="KOG1436">
    <property type="taxonomic scope" value="Eukaryota"/>
</dbReference>
<dbReference type="HOGENOM" id="CLU_013640_4_0_1"/>
<dbReference type="UniPathway" id="UPA00070">
    <property type="reaction ID" value="UER00946"/>
</dbReference>
<name>S3D081_GLAL2</name>
<evidence type="ECO:0000256" key="3">
    <source>
        <dbReference type="ARBA" id="ARBA00005161"/>
    </source>
</evidence>
<comment type="cofactor">
    <cofactor evidence="1">
        <name>FMN</name>
        <dbReference type="ChEBI" id="CHEBI:58210"/>
    </cofactor>
</comment>
<evidence type="ECO:0000256" key="6">
    <source>
        <dbReference type="ARBA" id="ARBA00017599"/>
    </source>
</evidence>
<dbReference type="PANTHER" id="PTHR48109">
    <property type="entry name" value="DIHYDROOROTATE DEHYDROGENASE (QUINONE), MITOCHONDRIAL-RELATED"/>
    <property type="match status" value="1"/>
</dbReference>
<evidence type="ECO:0000256" key="12">
    <source>
        <dbReference type="ARBA" id="ARBA00048639"/>
    </source>
</evidence>
<keyword evidence="14" id="KW-0812">Transmembrane</keyword>
<protein>
    <recommendedName>
        <fullName evidence="6">Dihydroorotate dehydrogenase (quinone), mitochondrial</fullName>
        <ecNumber evidence="5">1.3.5.2</ecNumber>
    </recommendedName>
    <alternativeName>
        <fullName evidence="11">Dihydroorotate oxidase</fullName>
    </alternativeName>
</protein>
<dbReference type="NCBIfam" id="TIGR01036">
    <property type="entry name" value="pyrD_sub2"/>
    <property type="match status" value="1"/>
</dbReference>
<keyword evidence="8" id="KW-0288">FMN</keyword>
<dbReference type="FunFam" id="3.20.20.70:FF:000242">
    <property type="entry name" value="Dihydroorotate reductase PyrE"/>
    <property type="match status" value="1"/>
</dbReference>
<feature type="region of interest" description="Disordered" evidence="13">
    <location>
        <begin position="514"/>
        <end position="537"/>
    </location>
</feature>
<comment type="similarity">
    <text evidence="4">Belongs to the dihydroorotate dehydrogenase family. Type 2 subfamily.</text>
</comment>